<comment type="caution">
    <text evidence="2">The sequence shown here is derived from an EMBL/GenBank/DDBJ whole genome shotgun (WGS) entry which is preliminary data.</text>
</comment>
<dbReference type="PANTHER" id="PTHR21261">
    <property type="entry name" value="BEAT PROTEIN"/>
    <property type="match status" value="1"/>
</dbReference>
<feature type="chain" id="PRO_5035325137" evidence="1">
    <location>
        <begin position="25"/>
        <end position="189"/>
    </location>
</feature>
<dbReference type="PANTHER" id="PTHR21261:SF15">
    <property type="entry name" value="BEATEN PATH IIIA, ISOFORM D-RELATED"/>
    <property type="match status" value="1"/>
</dbReference>
<protein>
    <submittedName>
        <fullName evidence="2">Uncharacterized protein</fullName>
    </submittedName>
</protein>
<accession>A0A8J5JL97</accession>
<dbReference type="AlphaFoldDB" id="A0A8J5JL97"/>
<name>A0A8J5JL97_HOMAM</name>
<dbReference type="Proteomes" id="UP000747542">
    <property type="component" value="Unassembled WGS sequence"/>
</dbReference>
<feature type="signal peptide" evidence="1">
    <location>
        <begin position="1"/>
        <end position="24"/>
    </location>
</feature>
<evidence type="ECO:0000256" key="1">
    <source>
        <dbReference type="SAM" id="SignalP"/>
    </source>
</evidence>
<gene>
    <name evidence="2" type="ORF">Hamer_G023612</name>
</gene>
<dbReference type="EMBL" id="JAHLQT010042473">
    <property type="protein sequence ID" value="KAG7155229.1"/>
    <property type="molecule type" value="Genomic_DNA"/>
</dbReference>
<proteinExistence type="predicted"/>
<sequence length="189" mass="21058">MGGLIHWLLIAILSLLRLSRPVRQHSHHPHRLPQVQESTLNEVVLTVDHRASGILRCELLATTFEQDTKQDNMTVVGDLLLLNCSSPFSYPPTALTWDINGLQAGGPREIVVTYPGEWDGEGRVSAWSGLHMWLRAHHFREGVLVLRCTASILHVYRVSTELIITDGNYMQTSPREGASTGGQWPLAHG</sequence>
<keyword evidence="3" id="KW-1185">Reference proteome</keyword>
<evidence type="ECO:0000313" key="2">
    <source>
        <dbReference type="EMBL" id="KAG7155229.1"/>
    </source>
</evidence>
<evidence type="ECO:0000313" key="3">
    <source>
        <dbReference type="Proteomes" id="UP000747542"/>
    </source>
</evidence>
<keyword evidence="1" id="KW-0732">Signal</keyword>
<reference evidence="2" key="1">
    <citation type="journal article" date="2021" name="Sci. Adv.">
        <title>The American lobster genome reveals insights on longevity, neural, and immune adaptations.</title>
        <authorList>
            <person name="Polinski J.M."/>
            <person name="Zimin A.V."/>
            <person name="Clark K.F."/>
            <person name="Kohn A.B."/>
            <person name="Sadowski N."/>
            <person name="Timp W."/>
            <person name="Ptitsyn A."/>
            <person name="Khanna P."/>
            <person name="Romanova D.Y."/>
            <person name="Williams P."/>
            <person name="Greenwood S.J."/>
            <person name="Moroz L.L."/>
            <person name="Walt D.R."/>
            <person name="Bodnar A.G."/>
        </authorList>
    </citation>
    <scope>NUCLEOTIDE SEQUENCE</scope>
    <source>
        <strain evidence="2">GMGI-L3</strain>
    </source>
</reference>
<organism evidence="2 3">
    <name type="scientific">Homarus americanus</name>
    <name type="common">American lobster</name>
    <dbReference type="NCBI Taxonomy" id="6706"/>
    <lineage>
        <taxon>Eukaryota</taxon>
        <taxon>Metazoa</taxon>
        <taxon>Ecdysozoa</taxon>
        <taxon>Arthropoda</taxon>
        <taxon>Crustacea</taxon>
        <taxon>Multicrustacea</taxon>
        <taxon>Malacostraca</taxon>
        <taxon>Eumalacostraca</taxon>
        <taxon>Eucarida</taxon>
        <taxon>Decapoda</taxon>
        <taxon>Pleocyemata</taxon>
        <taxon>Astacidea</taxon>
        <taxon>Nephropoidea</taxon>
        <taxon>Nephropidae</taxon>
        <taxon>Homarus</taxon>
    </lineage>
</organism>